<dbReference type="AlphaFoldDB" id="A0A2U1QCR8"/>
<dbReference type="Gene3D" id="1.25.40.10">
    <property type="entry name" value="Tetratricopeptide repeat domain"/>
    <property type="match status" value="1"/>
</dbReference>
<name>A0A2U1QCR8_ARTAN</name>
<proteinExistence type="predicted"/>
<dbReference type="GO" id="GO:0009451">
    <property type="term" value="P:RNA modification"/>
    <property type="evidence" value="ECO:0007669"/>
    <property type="project" value="InterPro"/>
</dbReference>
<gene>
    <name evidence="2" type="ORF">CTI12_AA046530</name>
</gene>
<evidence type="ECO:0000313" key="2">
    <source>
        <dbReference type="EMBL" id="PWA95809.1"/>
    </source>
</evidence>
<dbReference type="InterPro" id="IPR002885">
    <property type="entry name" value="PPR_rpt"/>
</dbReference>
<keyword evidence="3" id="KW-1185">Reference proteome</keyword>
<organism evidence="2 3">
    <name type="scientific">Artemisia annua</name>
    <name type="common">Sweet wormwood</name>
    <dbReference type="NCBI Taxonomy" id="35608"/>
    <lineage>
        <taxon>Eukaryota</taxon>
        <taxon>Viridiplantae</taxon>
        <taxon>Streptophyta</taxon>
        <taxon>Embryophyta</taxon>
        <taxon>Tracheophyta</taxon>
        <taxon>Spermatophyta</taxon>
        <taxon>Magnoliopsida</taxon>
        <taxon>eudicotyledons</taxon>
        <taxon>Gunneridae</taxon>
        <taxon>Pentapetalae</taxon>
        <taxon>asterids</taxon>
        <taxon>campanulids</taxon>
        <taxon>Asterales</taxon>
        <taxon>Asteraceae</taxon>
        <taxon>Asteroideae</taxon>
        <taxon>Anthemideae</taxon>
        <taxon>Artemisiinae</taxon>
        <taxon>Artemisia</taxon>
    </lineage>
</organism>
<protein>
    <submittedName>
        <fullName evidence="2">Pentatricopeptide repeat-containing protein</fullName>
    </submittedName>
</protein>
<evidence type="ECO:0000256" key="1">
    <source>
        <dbReference type="ARBA" id="ARBA00022737"/>
    </source>
</evidence>
<dbReference type="Proteomes" id="UP000245207">
    <property type="component" value="Unassembled WGS sequence"/>
</dbReference>
<reference evidence="2 3" key="1">
    <citation type="journal article" date="2018" name="Mol. Plant">
        <title>The genome of Artemisia annua provides insight into the evolution of Asteraceae family and artemisinin biosynthesis.</title>
        <authorList>
            <person name="Shen Q."/>
            <person name="Zhang L."/>
            <person name="Liao Z."/>
            <person name="Wang S."/>
            <person name="Yan T."/>
            <person name="Shi P."/>
            <person name="Liu M."/>
            <person name="Fu X."/>
            <person name="Pan Q."/>
            <person name="Wang Y."/>
            <person name="Lv Z."/>
            <person name="Lu X."/>
            <person name="Zhang F."/>
            <person name="Jiang W."/>
            <person name="Ma Y."/>
            <person name="Chen M."/>
            <person name="Hao X."/>
            <person name="Li L."/>
            <person name="Tang Y."/>
            <person name="Lv G."/>
            <person name="Zhou Y."/>
            <person name="Sun X."/>
            <person name="Brodelius P.E."/>
            <person name="Rose J.K.C."/>
            <person name="Tang K."/>
        </authorList>
    </citation>
    <scope>NUCLEOTIDE SEQUENCE [LARGE SCALE GENOMIC DNA]</scope>
    <source>
        <strain evidence="3">cv. Huhao1</strain>
        <tissue evidence="2">Leaf</tissue>
    </source>
</reference>
<accession>A0A2U1QCR8</accession>
<dbReference type="InterPro" id="IPR046960">
    <property type="entry name" value="PPR_At4g14850-like_plant"/>
</dbReference>
<dbReference type="STRING" id="35608.A0A2U1QCR8"/>
<dbReference type="NCBIfam" id="TIGR00756">
    <property type="entry name" value="PPR"/>
    <property type="match status" value="1"/>
</dbReference>
<dbReference type="InterPro" id="IPR011990">
    <property type="entry name" value="TPR-like_helical_dom_sf"/>
</dbReference>
<sequence length="137" mass="15548">MVFFKVFDCNSTFPEANLNNTTKIIGFLQNGEYEKGLTTVFEMLEEGVKPNDQTIVFVLLACAKVGALEKGVRVHDYVVSNGFGLKIYYKKGQVNSFVAGDHVHDRSHEIHLKLDEITKSAREHGYMPETEWVLHNI</sequence>
<dbReference type="PANTHER" id="PTHR47926:SF492">
    <property type="entry name" value="DYW DOMAIN-CONTAINING PROTEIN"/>
    <property type="match status" value="1"/>
</dbReference>
<comment type="caution">
    <text evidence="2">The sequence shown here is derived from an EMBL/GenBank/DDBJ whole genome shotgun (WGS) entry which is preliminary data.</text>
</comment>
<dbReference type="EMBL" id="PKPP01000217">
    <property type="protein sequence ID" value="PWA95809.1"/>
    <property type="molecule type" value="Genomic_DNA"/>
</dbReference>
<dbReference type="GO" id="GO:0003723">
    <property type="term" value="F:RNA binding"/>
    <property type="evidence" value="ECO:0007669"/>
    <property type="project" value="InterPro"/>
</dbReference>
<keyword evidence="1" id="KW-0677">Repeat</keyword>
<dbReference type="PANTHER" id="PTHR47926">
    <property type="entry name" value="PENTATRICOPEPTIDE REPEAT-CONTAINING PROTEIN"/>
    <property type="match status" value="1"/>
</dbReference>
<evidence type="ECO:0000313" key="3">
    <source>
        <dbReference type="Proteomes" id="UP000245207"/>
    </source>
</evidence>
<dbReference type="OrthoDB" id="9990610at2759"/>